<comment type="caution">
    <text evidence="1">The sequence shown here is derived from an EMBL/GenBank/DDBJ whole genome shotgun (WGS) entry which is preliminary data.</text>
</comment>
<dbReference type="AlphaFoldDB" id="A0A427AVL6"/>
<gene>
    <name evidence="1" type="ORF">B296_00021739</name>
</gene>
<evidence type="ECO:0000313" key="2">
    <source>
        <dbReference type="Proteomes" id="UP000287651"/>
    </source>
</evidence>
<reference evidence="1 2" key="1">
    <citation type="journal article" date="2014" name="Agronomy (Basel)">
        <title>A Draft Genome Sequence for Ensete ventricosum, the Drought-Tolerant Tree Against Hunger.</title>
        <authorList>
            <person name="Harrison J."/>
            <person name="Moore K.A."/>
            <person name="Paszkiewicz K."/>
            <person name="Jones T."/>
            <person name="Grant M."/>
            <person name="Ambacheew D."/>
            <person name="Muzemil S."/>
            <person name="Studholme D.J."/>
        </authorList>
    </citation>
    <scope>NUCLEOTIDE SEQUENCE [LARGE SCALE GENOMIC DNA]</scope>
</reference>
<dbReference type="Proteomes" id="UP000287651">
    <property type="component" value="Unassembled WGS sequence"/>
</dbReference>
<accession>A0A427AVL6</accession>
<sequence>MHHPENSKYWSSPMYLAHWKSYEHGFMKNHEGHKLCAKLRFDRFFMHHIRNSKYWSFLMYQPMGSHTGMVS</sequence>
<name>A0A427AVL6_ENSVE</name>
<dbReference type="EMBL" id="AMZH03001178">
    <property type="protein sequence ID" value="RRT80309.1"/>
    <property type="molecule type" value="Genomic_DNA"/>
</dbReference>
<evidence type="ECO:0000313" key="1">
    <source>
        <dbReference type="EMBL" id="RRT80309.1"/>
    </source>
</evidence>
<protein>
    <submittedName>
        <fullName evidence="1">Uncharacterized protein</fullName>
    </submittedName>
</protein>
<organism evidence="1 2">
    <name type="scientific">Ensete ventricosum</name>
    <name type="common">Abyssinian banana</name>
    <name type="synonym">Musa ensete</name>
    <dbReference type="NCBI Taxonomy" id="4639"/>
    <lineage>
        <taxon>Eukaryota</taxon>
        <taxon>Viridiplantae</taxon>
        <taxon>Streptophyta</taxon>
        <taxon>Embryophyta</taxon>
        <taxon>Tracheophyta</taxon>
        <taxon>Spermatophyta</taxon>
        <taxon>Magnoliopsida</taxon>
        <taxon>Liliopsida</taxon>
        <taxon>Zingiberales</taxon>
        <taxon>Musaceae</taxon>
        <taxon>Ensete</taxon>
    </lineage>
</organism>
<proteinExistence type="predicted"/>